<feature type="domain" description="DSBA-like thioredoxin" evidence="1">
    <location>
        <begin position="3"/>
        <end position="211"/>
    </location>
</feature>
<dbReference type="InterPro" id="IPR036249">
    <property type="entry name" value="Thioredoxin-like_sf"/>
</dbReference>
<sequence length="241" mass="25773">MRIDIWSDVVCPWCSIGKRRLERALADFPHRDQVEVVYHSFLLDPTAPTGSTGPTETAQQMLARKYGLTAEQAAEKQAMVTSLAAEEGMEWRRPHESPHVGTVDAHRLLHLALAAGGPAQQAALKNALLLAYFDEARNVADHAVLREVAVGVGLDAARVDEVLAGEEYAADVTADIAQARAYGANGVPFFVVDQKYGVSGAQPAAFFSELLERAWAEAQPVLETVPGAPDAEACGPDGCAI</sequence>
<dbReference type="InterPro" id="IPR001853">
    <property type="entry name" value="DSBA-like_thioredoxin_dom"/>
</dbReference>
<dbReference type="SUPFAM" id="SSF52833">
    <property type="entry name" value="Thioredoxin-like"/>
    <property type="match status" value="1"/>
</dbReference>
<dbReference type="PANTHER" id="PTHR13887">
    <property type="entry name" value="GLUTATHIONE S-TRANSFERASE KAPPA"/>
    <property type="match status" value="1"/>
</dbReference>
<dbReference type="Gene3D" id="3.40.30.10">
    <property type="entry name" value="Glutaredoxin"/>
    <property type="match status" value="1"/>
</dbReference>
<dbReference type="AlphaFoldDB" id="A0A5B1M1I5"/>
<dbReference type="PANTHER" id="PTHR13887:SF41">
    <property type="entry name" value="THIOREDOXIN SUPERFAMILY PROTEIN"/>
    <property type="match status" value="1"/>
</dbReference>
<protein>
    <submittedName>
        <fullName evidence="2">DsbA family oxidoreductase</fullName>
    </submittedName>
</protein>
<reference evidence="2 3" key="2">
    <citation type="submission" date="2019-09" db="EMBL/GenBank/DDBJ databases">
        <authorList>
            <person name="Jin C."/>
        </authorList>
    </citation>
    <scope>NUCLEOTIDE SEQUENCE [LARGE SCALE GENOMIC DNA]</scope>
    <source>
        <strain evidence="2 3">BN140041</strain>
    </source>
</reference>
<dbReference type="EMBL" id="VUJW01000011">
    <property type="protein sequence ID" value="KAA1425610.1"/>
    <property type="molecule type" value="Genomic_DNA"/>
</dbReference>
<dbReference type="Proteomes" id="UP000324351">
    <property type="component" value="Unassembled WGS sequence"/>
</dbReference>
<accession>A0A5B1M1I5</accession>
<dbReference type="GO" id="GO:0016491">
    <property type="term" value="F:oxidoreductase activity"/>
    <property type="evidence" value="ECO:0007669"/>
    <property type="project" value="InterPro"/>
</dbReference>
<reference evidence="2 3" key="1">
    <citation type="submission" date="2019-09" db="EMBL/GenBank/DDBJ databases">
        <title>Nocardioides panacisoli sp. nov., isolated from the soil of a ginseng field.</title>
        <authorList>
            <person name="Cho C."/>
        </authorList>
    </citation>
    <scope>NUCLEOTIDE SEQUENCE [LARGE SCALE GENOMIC DNA]</scope>
    <source>
        <strain evidence="2 3">BN140041</strain>
    </source>
</reference>
<name>A0A5B1M1I5_9ACTN</name>
<keyword evidence="3" id="KW-1185">Reference proteome</keyword>
<gene>
    <name evidence="2" type="ORF">F0U47_17625</name>
</gene>
<dbReference type="RefSeq" id="WP_149751796.1">
    <property type="nucleotide sequence ID" value="NZ_VUJW01000011.1"/>
</dbReference>
<evidence type="ECO:0000313" key="3">
    <source>
        <dbReference type="Proteomes" id="UP000324351"/>
    </source>
</evidence>
<dbReference type="Pfam" id="PF01323">
    <property type="entry name" value="DSBA"/>
    <property type="match status" value="1"/>
</dbReference>
<proteinExistence type="predicted"/>
<organism evidence="2 3">
    <name type="scientific">Nocardioides antri</name>
    <dbReference type="NCBI Taxonomy" id="2607659"/>
    <lineage>
        <taxon>Bacteria</taxon>
        <taxon>Bacillati</taxon>
        <taxon>Actinomycetota</taxon>
        <taxon>Actinomycetes</taxon>
        <taxon>Propionibacteriales</taxon>
        <taxon>Nocardioidaceae</taxon>
        <taxon>Nocardioides</taxon>
    </lineage>
</organism>
<comment type="caution">
    <text evidence="2">The sequence shown here is derived from an EMBL/GenBank/DDBJ whole genome shotgun (WGS) entry which is preliminary data.</text>
</comment>
<evidence type="ECO:0000259" key="1">
    <source>
        <dbReference type="Pfam" id="PF01323"/>
    </source>
</evidence>
<evidence type="ECO:0000313" key="2">
    <source>
        <dbReference type="EMBL" id="KAA1425610.1"/>
    </source>
</evidence>
<dbReference type="CDD" id="cd03024">
    <property type="entry name" value="DsbA_FrnE"/>
    <property type="match status" value="1"/>
</dbReference>